<feature type="non-terminal residue" evidence="2">
    <location>
        <position position="1"/>
    </location>
</feature>
<evidence type="ECO:0000313" key="2">
    <source>
        <dbReference type="EMBL" id="CAF4417142.1"/>
    </source>
</evidence>
<sequence>GASTLANKANRFNEKPPTETPGIFDY</sequence>
<reference evidence="2" key="1">
    <citation type="submission" date="2021-02" db="EMBL/GenBank/DDBJ databases">
        <authorList>
            <person name="Nowell W R."/>
        </authorList>
    </citation>
    <scope>NUCLEOTIDE SEQUENCE</scope>
</reference>
<proteinExistence type="predicted"/>
<evidence type="ECO:0000313" key="3">
    <source>
        <dbReference type="Proteomes" id="UP000663881"/>
    </source>
</evidence>
<protein>
    <submittedName>
        <fullName evidence="2">Uncharacterized protein</fullName>
    </submittedName>
</protein>
<gene>
    <name evidence="2" type="ORF">OKA104_LOCUS52304</name>
</gene>
<dbReference type="EMBL" id="CAJOAY010030104">
    <property type="protein sequence ID" value="CAF4417142.1"/>
    <property type="molecule type" value="Genomic_DNA"/>
</dbReference>
<dbReference type="AlphaFoldDB" id="A0A820Q6P6"/>
<evidence type="ECO:0000256" key="1">
    <source>
        <dbReference type="SAM" id="MobiDB-lite"/>
    </source>
</evidence>
<organism evidence="2 3">
    <name type="scientific">Adineta steineri</name>
    <dbReference type="NCBI Taxonomy" id="433720"/>
    <lineage>
        <taxon>Eukaryota</taxon>
        <taxon>Metazoa</taxon>
        <taxon>Spiralia</taxon>
        <taxon>Gnathifera</taxon>
        <taxon>Rotifera</taxon>
        <taxon>Eurotatoria</taxon>
        <taxon>Bdelloidea</taxon>
        <taxon>Adinetida</taxon>
        <taxon>Adinetidae</taxon>
        <taxon>Adineta</taxon>
    </lineage>
</organism>
<accession>A0A820Q6P6</accession>
<dbReference type="Proteomes" id="UP000663881">
    <property type="component" value="Unassembled WGS sequence"/>
</dbReference>
<feature type="region of interest" description="Disordered" evidence="1">
    <location>
        <begin position="1"/>
        <end position="26"/>
    </location>
</feature>
<name>A0A820Q6P6_9BILA</name>
<comment type="caution">
    <text evidence="2">The sequence shown here is derived from an EMBL/GenBank/DDBJ whole genome shotgun (WGS) entry which is preliminary data.</text>
</comment>